<dbReference type="Proteomes" id="UP000198964">
    <property type="component" value="Unassembled WGS sequence"/>
</dbReference>
<dbReference type="PROSITE" id="PS50005">
    <property type="entry name" value="TPR"/>
    <property type="match status" value="3"/>
</dbReference>
<dbReference type="InterPro" id="IPR011990">
    <property type="entry name" value="TPR-like_helical_dom_sf"/>
</dbReference>
<keyword evidence="6" id="KW-1185">Reference proteome</keyword>
<feature type="repeat" description="TPR" evidence="2">
    <location>
        <begin position="655"/>
        <end position="688"/>
    </location>
</feature>
<dbReference type="Pfam" id="PF13525">
    <property type="entry name" value="YfiO"/>
    <property type="match status" value="1"/>
</dbReference>
<dbReference type="EMBL" id="FONW01000007">
    <property type="protein sequence ID" value="SFF47683.1"/>
    <property type="molecule type" value="Genomic_DNA"/>
</dbReference>
<dbReference type="Pfam" id="PF13432">
    <property type="entry name" value="TPR_16"/>
    <property type="match status" value="1"/>
</dbReference>
<organism evidence="5 6">
    <name type="scientific">Sunxiuqinia elliptica</name>
    <dbReference type="NCBI Taxonomy" id="655355"/>
    <lineage>
        <taxon>Bacteria</taxon>
        <taxon>Pseudomonadati</taxon>
        <taxon>Bacteroidota</taxon>
        <taxon>Bacteroidia</taxon>
        <taxon>Marinilabiliales</taxon>
        <taxon>Prolixibacteraceae</taxon>
        <taxon>Sunxiuqinia</taxon>
    </lineage>
</organism>
<dbReference type="InterPro" id="IPR019734">
    <property type="entry name" value="TPR_rpt"/>
</dbReference>
<dbReference type="SUPFAM" id="SSF81901">
    <property type="entry name" value="HCP-like"/>
    <property type="match status" value="1"/>
</dbReference>
<dbReference type="Pfam" id="PF13174">
    <property type="entry name" value="TPR_6"/>
    <property type="match status" value="1"/>
</dbReference>
<accession>A0A1I2J1D4</accession>
<name>A0A1I2J1D4_9BACT</name>
<evidence type="ECO:0000256" key="2">
    <source>
        <dbReference type="PROSITE-ProRule" id="PRU00339"/>
    </source>
</evidence>
<dbReference type="PANTHER" id="PTHR12558">
    <property type="entry name" value="CELL DIVISION CYCLE 16,23,27"/>
    <property type="match status" value="1"/>
</dbReference>
<dbReference type="RefSeq" id="WP_093920423.1">
    <property type="nucleotide sequence ID" value="NZ_FONW01000007.1"/>
</dbReference>
<feature type="repeat" description="TPR" evidence="2">
    <location>
        <begin position="546"/>
        <end position="579"/>
    </location>
</feature>
<dbReference type="InterPro" id="IPR039565">
    <property type="entry name" value="BamD-like"/>
</dbReference>
<proteinExistence type="predicted"/>
<dbReference type="Gene3D" id="1.25.40.10">
    <property type="entry name" value="Tetratricopeptide repeat domain"/>
    <property type="match status" value="9"/>
</dbReference>
<sequence>MRTRIALFIILLCCFTTEGFSQETAYYPSLEAEIHQAKELFAKDKFIVAQQQFSEIAQKADAGSEIQSEANFYQALCALRLESKNGEALIERFLETNSSSPYANKAWFELGNKQFNEGKYAPMLRSYAKLETTILDKQDQVKVAYQKGYAYFQTEKYQLAQNEFEKIKDTNNLYAGPAKYYWAHIQYLNGDYDAALTEFNKLKDNPAFAELIPFYMSQIYYKKGQYAQVIEFTVPLLTEVSEEQQAELSKIIANSYFHLQNFQKAIPYFEAYFASTKSRSRDENYMLGYCYFFTGQYALAIEPLENASRGKDALAQNAYYHLADSYIRTNQKDKARVAFESASELDFSPEIKEDALFNYAKITYELSYSPFNETIKAFDKYISLYPNSERNDAAYDYLVSVYMSTSNYKEAIESIEKIQVMSPSVKRAYQRVSFFRGLELFNNLYYQSAIELFDQSLKYASLSAEFEARALFWKAEANYRLENYQQAVIGFNRFLRASGSKSLQKYKTAPYNLAYAYFKQKDYASATKHFETFLSSKPSVTDQKVADALNRLGDCYFVDRDYRNAIKTYEQAFELKQYDADYALFQKAICVGIQRDQDQKISNLRTLLQTFPESAFIDDALFELGRSYDRTGQAKVAEGYYRDLIKDYPQSSYRPKAILQLGLVLYNQSEFKKSLDTYKQVISEYPNSPEAQSALIGVKNNYVELNNIDGYFAYTQRLGSGVQVSVSEQDSLTYLAAERLYMGRDAQAKNQLEKYLRQYPNGSFGINAHFYLGEQRYNDKEYAQALNDYEYVLSKEDNIFTEPALVKASELQFNAANYEQALTYYERLESISNTKWNVLKARAGKMRSHHKLANYQECIDAAKLLLSSDKLTDVLKREANYKLAKSYYQTEQFDEALPVLGQLAEDTKSAEGAEAKYLLAEILVNKNKLQQAEEQVMDFISKNTPHQYWLARSFILLSDIYLSQGDQFQAKHTIKSIVENYPEPNDGIIETAQAKLQHLENLEQQEEKQQENPMKININEQ</sequence>
<evidence type="ECO:0000259" key="4">
    <source>
        <dbReference type="Pfam" id="PF13525"/>
    </source>
</evidence>
<feature type="chain" id="PRO_5011572197" evidence="3">
    <location>
        <begin position="22"/>
        <end position="1021"/>
    </location>
</feature>
<evidence type="ECO:0000256" key="1">
    <source>
        <dbReference type="ARBA" id="ARBA00022729"/>
    </source>
</evidence>
<dbReference type="AlphaFoldDB" id="A0A1I2J1D4"/>
<reference evidence="5 6" key="1">
    <citation type="submission" date="2016-10" db="EMBL/GenBank/DDBJ databases">
        <authorList>
            <person name="de Groot N.N."/>
        </authorList>
    </citation>
    <scope>NUCLEOTIDE SEQUENCE [LARGE SCALE GENOMIC DNA]</scope>
    <source>
        <strain evidence="5 6">CGMCC 1.9156</strain>
    </source>
</reference>
<evidence type="ECO:0000313" key="6">
    <source>
        <dbReference type="Proteomes" id="UP000198964"/>
    </source>
</evidence>
<dbReference type="Pfam" id="PF12895">
    <property type="entry name" value="ANAPC3"/>
    <property type="match status" value="1"/>
</dbReference>
<feature type="repeat" description="TPR" evidence="2">
    <location>
        <begin position="507"/>
        <end position="540"/>
    </location>
</feature>
<keyword evidence="1 3" id="KW-0732">Signal</keyword>
<dbReference type="SMART" id="SM00028">
    <property type="entry name" value="TPR"/>
    <property type="match status" value="10"/>
</dbReference>
<protein>
    <submittedName>
        <fullName evidence="5">Tetratricopeptide repeat-containing protein</fullName>
    </submittedName>
</protein>
<feature type="signal peptide" evidence="3">
    <location>
        <begin position="1"/>
        <end position="21"/>
    </location>
</feature>
<gene>
    <name evidence="5" type="ORF">SAMN05216283_10787</name>
</gene>
<evidence type="ECO:0000256" key="3">
    <source>
        <dbReference type="SAM" id="SignalP"/>
    </source>
</evidence>
<dbReference type="SUPFAM" id="SSF48452">
    <property type="entry name" value="TPR-like"/>
    <property type="match status" value="4"/>
</dbReference>
<feature type="domain" description="Outer membrane lipoprotein BamD-like" evidence="4">
    <location>
        <begin position="468"/>
        <end position="624"/>
    </location>
</feature>
<evidence type="ECO:0000313" key="5">
    <source>
        <dbReference type="EMBL" id="SFF47683.1"/>
    </source>
</evidence>
<dbReference type="PANTHER" id="PTHR12558:SF13">
    <property type="entry name" value="CELL DIVISION CYCLE PROTEIN 27 HOMOLOG"/>
    <property type="match status" value="1"/>
</dbReference>
<keyword evidence="2" id="KW-0802">TPR repeat</keyword>
<dbReference type="STRING" id="655355.SAMN05216283_10787"/>